<evidence type="ECO:0000313" key="1">
    <source>
        <dbReference type="EMBL" id="GID15200.1"/>
    </source>
</evidence>
<comment type="caution">
    <text evidence="1">The sequence shown here is derived from an EMBL/GenBank/DDBJ whole genome shotgun (WGS) entry which is preliminary data.</text>
</comment>
<sequence>MCDLLHTVTTVLVGGQVTGPGGAPGRRWIGRTYAHLLLPLPYLTDAAVRLLDDAVTAADGWRPADGPAAAARVWRRRTGELRLAVLGRYPLIVTLGVRPGAGAAGRRALRRAADAALAVDGRLVGDTELPHRLASAADRAAAAADLRAELTAARAARTRRTCGACRADSGAAATHCDACGRRFDAADDAARDAAHAAAAERTAVLAAELDRLAADRPMRATGE</sequence>
<dbReference type="EMBL" id="BOMB01000040">
    <property type="protein sequence ID" value="GID15200.1"/>
    <property type="molecule type" value="Genomic_DNA"/>
</dbReference>
<proteinExistence type="predicted"/>
<gene>
    <name evidence="1" type="ORF">Aru02nite_60890</name>
</gene>
<protein>
    <submittedName>
        <fullName evidence="1">Uncharacterized protein</fullName>
    </submittedName>
</protein>
<organism evidence="1 2">
    <name type="scientific">Actinocatenispora rupis</name>
    <dbReference type="NCBI Taxonomy" id="519421"/>
    <lineage>
        <taxon>Bacteria</taxon>
        <taxon>Bacillati</taxon>
        <taxon>Actinomycetota</taxon>
        <taxon>Actinomycetes</taxon>
        <taxon>Micromonosporales</taxon>
        <taxon>Micromonosporaceae</taxon>
        <taxon>Actinocatenispora</taxon>
    </lineage>
</organism>
<evidence type="ECO:0000313" key="2">
    <source>
        <dbReference type="Proteomes" id="UP000612808"/>
    </source>
</evidence>
<keyword evidence="2" id="KW-1185">Reference proteome</keyword>
<dbReference type="Proteomes" id="UP000612808">
    <property type="component" value="Unassembled WGS sequence"/>
</dbReference>
<dbReference type="AlphaFoldDB" id="A0A8J3NFS5"/>
<reference evidence="1" key="1">
    <citation type="submission" date="2021-01" db="EMBL/GenBank/DDBJ databases">
        <title>Whole genome shotgun sequence of Actinocatenispora rupis NBRC 107355.</title>
        <authorList>
            <person name="Komaki H."/>
            <person name="Tamura T."/>
        </authorList>
    </citation>
    <scope>NUCLEOTIDE SEQUENCE</scope>
    <source>
        <strain evidence="1">NBRC 107355</strain>
    </source>
</reference>
<accession>A0A8J3NFS5</accession>
<name>A0A8J3NFS5_9ACTN</name>